<feature type="transmembrane region" description="Helical" evidence="4">
    <location>
        <begin position="154"/>
        <end position="173"/>
    </location>
</feature>
<dbReference type="PROSITE" id="PS50043">
    <property type="entry name" value="HTH_LUXR_2"/>
    <property type="match status" value="1"/>
</dbReference>
<sequence>MTPSLRKELWRTPDVLGFAAHWTWIWCVFWSSLFYAEGTLLGSSAPVGAATGFAAIALEPLWVTSLLANVVTIAFLLLLSYARNPLSDVRCLPVLAAAFTALGTLAISHPSLALTGGGAWAVYLAGSLLTGVGSGIVVVLWAELLASLGSQRTVNYSVVSLLLAAVAYLVISLLPIDAAQLTVALLPLVSMGCFVHFKRSVPRPPRAMRNVRVREKPPVRMMVIAVFFGVSFGAMKGLIAPVDSEWIGVRDQLNIIAIAGGALTAFVTMSVYKMDFDHLTYQIALPLMAAGFLFLPLHEPWNVIGTAVHQFGYQYFYIVLWALWPVLAARGRVPTGWVVGWGMLSIQLGQFVGSIAASSALVFINDDLGLAMLSAGIVFVVLLIALFAMGSGSASTGWGFVKPMEEADAASDFEKAGTRLARRCHLSPREIEVFFLLAKGRNRAYIHEELVIGDETVKSHIKSIYRKTDVHSQQELIDLLERESDVEE</sequence>
<feature type="transmembrane region" description="Helical" evidence="4">
    <location>
        <begin position="15"/>
        <end position="36"/>
    </location>
</feature>
<protein>
    <submittedName>
        <fullName evidence="6">LuxR family transcriptional regulator</fullName>
    </submittedName>
</protein>
<feature type="transmembrane region" description="Helical" evidence="4">
    <location>
        <begin position="252"/>
        <end position="272"/>
    </location>
</feature>
<keyword evidence="4" id="KW-0472">Membrane</keyword>
<evidence type="ECO:0000313" key="7">
    <source>
        <dbReference type="Proteomes" id="UP000587396"/>
    </source>
</evidence>
<accession>A0A842JDS0</accession>
<organism evidence="6 7">
    <name type="scientific">Gordonibacter massiliensis</name>
    <name type="common">ex Traore et al. 2017</name>
    <dbReference type="NCBI Taxonomy" id="1841863"/>
    <lineage>
        <taxon>Bacteria</taxon>
        <taxon>Bacillati</taxon>
        <taxon>Actinomycetota</taxon>
        <taxon>Coriobacteriia</taxon>
        <taxon>Eggerthellales</taxon>
        <taxon>Eggerthellaceae</taxon>
        <taxon>Gordonibacter</taxon>
    </lineage>
</organism>
<feature type="transmembrane region" description="Helical" evidence="4">
    <location>
        <begin position="341"/>
        <end position="364"/>
    </location>
</feature>
<dbReference type="PANTHER" id="PTHR44688">
    <property type="entry name" value="DNA-BINDING TRANSCRIPTIONAL ACTIVATOR DEVR_DOSR"/>
    <property type="match status" value="1"/>
</dbReference>
<evidence type="ECO:0000256" key="2">
    <source>
        <dbReference type="ARBA" id="ARBA00023125"/>
    </source>
</evidence>
<dbReference type="RefSeq" id="WP_185904944.1">
    <property type="nucleotide sequence ID" value="NZ_JAASIO010000016.1"/>
</dbReference>
<dbReference type="GO" id="GO:0006355">
    <property type="term" value="P:regulation of DNA-templated transcription"/>
    <property type="evidence" value="ECO:0007669"/>
    <property type="project" value="InterPro"/>
</dbReference>
<keyword evidence="4" id="KW-0812">Transmembrane</keyword>
<evidence type="ECO:0000256" key="1">
    <source>
        <dbReference type="ARBA" id="ARBA00023015"/>
    </source>
</evidence>
<dbReference type="SUPFAM" id="SSF46894">
    <property type="entry name" value="C-terminal effector domain of the bipartite response regulators"/>
    <property type="match status" value="1"/>
</dbReference>
<keyword evidence="3" id="KW-0804">Transcription</keyword>
<comment type="caution">
    <text evidence="6">The sequence shown here is derived from an EMBL/GenBank/DDBJ whole genome shotgun (WGS) entry which is preliminary data.</text>
</comment>
<feature type="transmembrane region" description="Helical" evidence="4">
    <location>
        <begin position="279"/>
        <end position="298"/>
    </location>
</feature>
<dbReference type="Gene3D" id="1.10.10.10">
    <property type="entry name" value="Winged helix-like DNA-binding domain superfamily/Winged helix DNA-binding domain"/>
    <property type="match status" value="1"/>
</dbReference>
<feature type="transmembrane region" description="Helical" evidence="4">
    <location>
        <begin position="310"/>
        <end position="329"/>
    </location>
</feature>
<proteinExistence type="predicted"/>
<dbReference type="PRINTS" id="PR00038">
    <property type="entry name" value="HTHLUXR"/>
</dbReference>
<keyword evidence="7" id="KW-1185">Reference proteome</keyword>
<dbReference type="InterPro" id="IPR000792">
    <property type="entry name" value="Tscrpt_reg_LuxR_C"/>
</dbReference>
<dbReference type="EMBL" id="JACMSE010000003">
    <property type="protein sequence ID" value="MBC2889066.1"/>
    <property type="molecule type" value="Genomic_DNA"/>
</dbReference>
<feature type="transmembrane region" description="Helical" evidence="4">
    <location>
        <begin position="120"/>
        <end position="142"/>
    </location>
</feature>
<feature type="transmembrane region" description="Helical" evidence="4">
    <location>
        <begin position="61"/>
        <end position="79"/>
    </location>
</feature>
<gene>
    <name evidence="6" type="ORF">H7313_06845</name>
</gene>
<evidence type="ECO:0000313" key="6">
    <source>
        <dbReference type="EMBL" id="MBC2889066.1"/>
    </source>
</evidence>
<keyword evidence="4" id="KW-1133">Transmembrane helix</keyword>
<dbReference type="PANTHER" id="PTHR44688:SF16">
    <property type="entry name" value="DNA-BINDING TRANSCRIPTIONAL ACTIVATOR DEVR_DOSR"/>
    <property type="match status" value="1"/>
</dbReference>
<feature type="transmembrane region" description="Helical" evidence="4">
    <location>
        <begin position="218"/>
        <end position="240"/>
    </location>
</feature>
<name>A0A842JDS0_9ACTN</name>
<dbReference type="GO" id="GO:0003677">
    <property type="term" value="F:DNA binding"/>
    <property type="evidence" value="ECO:0007669"/>
    <property type="project" value="UniProtKB-KW"/>
</dbReference>
<feature type="transmembrane region" description="Helical" evidence="4">
    <location>
        <begin position="179"/>
        <end position="197"/>
    </location>
</feature>
<keyword evidence="2" id="KW-0238">DNA-binding</keyword>
<dbReference type="Proteomes" id="UP000587396">
    <property type="component" value="Unassembled WGS sequence"/>
</dbReference>
<evidence type="ECO:0000256" key="4">
    <source>
        <dbReference type="SAM" id="Phobius"/>
    </source>
</evidence>
<dbReference type="Pfam" id="PF00196">
    <property type="entry name" value="GerE"/>
    <property type="match status" value="1"/>
</dbReference>
<feature type="transmembrane region" description="Helical" evidence="4">
    <location>
        <begin position="91"/>
        <end position="108"/>
    </location>
</feature>
<evidence type="ECO:0000259" key="5">
    <source>
        <dbReference type="PROSITE" id="PS50043"/>
    </source>
</evidence>
<reference evidence="6 7" key="1">
    <citation type="submission" date="2020-08" db="EMBL/GenBank/DDBJ databases">
        <authorList>
            <person name="Liu C."/>
            <person name="Sun Q."/>
        </authorList>
    </citation>
    <scope>NUCLEOTIDE SEQUENCE [LARGE SCALE GENOMIC DNA]</scope>
    <source>
        <strain evidence="6 7">N22</strain>
    </source>
</reference>
<feature type="transmembrane region" description="Helical" evidence="4">
    <location>
        <begin position="370"/>
        <end position="389"/>
    </location>
</feature>
<dbReference type="InterPro" id="IPR016032">
    <property type="entry name" value="Sig_transdc_resp-reg_C-effctor"/>
</dbReference>
<dbReference type="SMART" id="SM00421">
    <property type="entry name" value="HTH_LUXR"/>
    <property type="match status" value="1"/>
</dbReference>
<dbReference type="CDD" id="cd06170">
    <property type="entry name" value="LuxR_C_like"/>
    <property type="match status" value="1"/>
</dbReference>
<dbReference type="AlphaFoldDB" id="A0A842JDS0"/>
<keyword evidence="1" id="KW-0805">Transcription regulation</keyword>
<evidence type="ECO:0000256" key="3">
    <source>
        <dbReference type="ARBA" id="ARBA00023163"/>
    </source>
</evidence>
<feature type="domain" description="HTH luxR-type" evidence="5">
    <location>
        <begin position="419"/>
        <end position="484"/>
    </location>
</feature>
<dbReference type="InterPro" id="IPR036388">
    <property type="entry name" value="WH-like_DNA-bd_sf"/>
</dbReference>